<accession>A0A9X6XJC5</accession>
<gene>
    <name evidence="1" type="ORF">A8C52_05065</name>
</gene>
<dbReference type="RefSeq" id="WP_086201045.1">
    <property type="nucleotide sequence ID" value="NZ_LXZG01000077.1"/>
</dbReference>
<proteinExistence type="predicted"/>
<protein>
    <submittedName>
        <fullName evidence="1">Uncharacterized protein</fullName>
    </submittedName>
</protein>
<comment type="caution">
    <text evidence="1">The sequence shown here is derived from an EMBL/GenBank/DDBJ whole genome shotgun (WGS) entry which is preliminary data.</text>
</comment>
<name>A0A9X6XJC5_9LACO</name>
<evidence type="ECO:0000313" key="2">
    <source>
        <dbReference type="Proteomes" id="UP000218139"/>
    </source>
</evidence>
<reference evidence="1 2" key="1">
    <citation type="submission" date="2016-05" db="EMBL/GenBank/DDBJ databases">
        <authorList>
            <person name="Lee J.-Y."/>
            <person name="Kim E.B."/>
            <person name="Choi Y.-J."/>
        </authorList>
    </citation>
    <scope>NUCLEOTIDE SEQUENCE [LARGE SCALE GENOMIC DNA]</scope>
    <source>
        <strain evidence="1 2">KLA006</strain>
    </source>
</reference>
<evidence type="ECO:0000313" key="1">
    <source>
        <dbReference type="EMBL" id="PAY48300.1"/>
    </source>
</evidence>
<organism evidence="1 2">
    <name type="scientific">Ligilactobacillus salivarius</name>
    <dbReference type="NCBI Taxonomy" id="1624"/>
    <lineage>
        <taxon>Bacteria</taxon>
        <taxon>Bacillati</taxon>
        <taxon>Bacillota</taxon>
        <taxon>Bacilli</taxon>
        <taxon>Lactobacillales</taxon>
        <taxon>Lactobacillaceae</taxon>
        <taxon>Ligilactobacillus</taxon>
    </lineage>
</organism>
<dbReference type="EMBL" id="LXZO01000066">
    <property type="protein sequence ID" value="PAY48300.1"/>
    <property type="molecule type" value="Genomic_DNA"/>
</dbReference>
<sequence length="166" mass="19739">MSVTESVIRLEAWKPILEWDENISGVPSYLEKDRQVILNARNEKYQTVEVTPEIIDKIRRLIEDDVAPAPAFAKAGITYNYYRTEKLGLREVIDRYYERKSRIYEVDQMTETYKVYHNKNKLYGHLQMETGKSTYLISEAVRLHKLINGKKYYTYNAWKKRYGRGV</sequence>
<dbReference type="Proteomes" id="UP000218139">
    <property type="component" value="Unassembled WGS sequence"/>
</dbReference>
<dbReference type="AlphaFoldDB" id="A0A9X6XJC5"/>